<comment type="caution">
    <text evidence="2">Lacks conserved residue(s) required for the propagation of feature annotation.</text>
</comment>
<feature type="transmembrane region" description="Helical" evidence="3">
    <location>
        <begin position="138"/>
        <end position="161"/>
    </location>
</feature>
<evidence type="ECO:0000256" key="3">
    <source>
        <dbReference type="SAM" id="Phobius"/>
    </source>
</evidence>
<evidence type="ECO:0000313" key="5">
    <source>
        <dbReference type="Proteomes" id="UP001283361"/>
    </source>
</evidence>
<sequence>MAHYSYTIKLLGARQVRLSLLSVSIPGSPPLCQSGHLDILNADSSPVSGGFNFCGNREYTSFDVKSNTAYVRVTSTNSSVNGFFKLLVTAYNTYECDTKKEFCCSNGNCVDTALTCDGYDDCGDNSDEKSGCLLSGPIIAAIIAGSFAMVVLMITIAVVALKRNWTSS</sequence>
<keyword evidence="1 2" id="KW-1015">Disulfide bond</keyword>
<dbReference type="InterPro" id="IPR042333">
    <property type="entry name" value="LRAD2/Mig-13-like"/>
</dbReference>
<dbReference type="SUPFAM" id="SSF49854">
    <property type="entry name" value="Spermadhesin, CUB domain"/>
    <property type="match status" value="1"/>
</dbReference>
<dbReference type="Gene3D" id="2.60.120.290">
    <property type="entry name" value="Spermadhesin, CUB domain"/>
    <property type="match status" value="1"/>
</dbReference>
<organism evidence="4 5">
    <name type="scientific">Elysia crispata</name>
    <name type="common">lettuce slug</name>
    <dbReference type="NCBI Taxonomy" id="231223"/>
    <lineage>
        <taxon>Eukaryota</taxon>
        <taxon>Metazoa</taxon>
        <taxon>Spiralia</taxon>
        <taxon>Lophotrochozoa</taxon>
        <taxon>Mollusca</taxon>
        <taxon>Gastropoda</taxon>
        <taxon>Heterobranchia</taxon>
        <taxon>Euthyneura</taxon>
        <taxon>Panpulmonata</taxon>
        <taxon>Sacoglossa</taxon>
        <taxon>Placobranchoidea</taxon>
        <taxon>Plakobranchidae</taxon>
        <taxon>Elysia</taxon>
    </lineage>
</organism>
<dbReference type="AlphaFoldDB" id="A0AAE1DDV6"/>
<gene>
    <name evidence="4" type="ORF">RRG08_026263</name>
</gene>
<dbReference type="InterPro" id="IPR002172">
    <property type="entry name" value="LDrepeatLR_classA_rpt"/>
</dbReference>
<evidence type="ECO:0000256" key="1">
    <source>
        <dbReference type="ARBA" id="ARBA00023157"/>
    </source>
</evidence>
<comment type="caution">
    <text evidence="4">The sequence shown here is derived from an EMBL/GenBank/DDBJ whole genome shotgun (WGS) entry which is preliminary data.</text>
</comment>
<protein>
    <submittedName>
        <fullName evidence="4">Uncharacterized protein</fullName>
    </submittedName>
</protein>
<dbReference type="EMBL" id="JAWDGP010004277">
    <property type="protein sequence ID" value="KAK3765793.1"/>
    <property type="molecule type" value="Genomic_DNA"/>
</dbReference>
<dbReference type="InterPro" id="IPR036055">
    <property type="entry name" value="LDL_receptor-like_sf"/>
</dbReference>
<dbReference type="PANTHER" id="PTHR24652">
    <property type="entry name" value="LOW-DENSITY LIPOPROTEIN RECEPTOR CLASS A DOMAIN-CONTAINING PROTEIN 2"/>
    <property type="match status" value="1"/>
</dbReference>
<dbReference type="PROSITE" id="PS01209">
    <property type="entry name" value="LDLRA_1"/>
    <property type="match status" value="1"/>
</dbReference>
<keyword evidence="3" id="KW-0472">Membrane</keyword>
<evidence type="ECO:0000313" key="4">
    <source>
        <dbReference type="EMBL" id="KAK3765793.1"/>
    </source>
</evidence>
<dbReference type="InterPro" id="IPR023415">
    <property type="entry name" value="LDLR_class-A_CS"/>
</dbReference>
<name>A0AAE1DDV6_9GAST</name>
<reference evidence="4" key="1">
    <citation type="journal article" date="2023" name="G3 (Bethesda)">
        <title>A reference genome for the long-term kleptoplast-retaining sea slug Elysia crispata morphotype clarki.</title>
        <authorList>
            <person name="Eastman K.E."/>
            <person name="Pendleton A.L."/>
            <person name="Shaikh M.A."/>
            <person name="Suttiyut T."/>
            <person name="Ogas R."/>
            <person name="Tomko P."/>
            <person name="Gavelis G."/>
            <person name="Widhalm J.R."/>
            <person name="Wisecaver J.H."/>
        </authorList>
    </citation>
    <scope>NUCLEOTIDE SEQUENCE</scope>
    <source>
        <strain evidence="4">ECLA1</strain>
    </source>
</reference>
<accession>A0AAE1DDV6</accession>
<dbReference type="InterPro" id="IPR035914">
    <property type="entry name" value="Sperma_CUB_dom_sf"/>
</dbReference>
<keyword evidence="3" id="KW-0812">Transmembrane</keyword>
<dbReference type="SMART" id="SM00192">
    <property type="entry name" value="LDLa"/>
    <property type="match status" value="1"/>
</dbReference>
<dbReference type="CDD" id="cd00112">
    <property type="entry name" value="LDLa"/>
    <property type="match status" value="1"/>
</dbReference>
<feature type="disulfide bond" evidence="2">
    <location>
        <begin position="104"/>
        <end position="122"/>
    </location>
</feature>
<dbReference type="Proteomes" id="UP001283361">
    <property type="component" value="Unassembled WGS sequence"/>
</dbReference>
<dbReference type="SUPFAM" id="SSF57424">
    <property type="entry name" value="LDL receptor-like module"/>
    <property type="match status" value="1"/>
</dbReference>
<proteinExistence type="predicted"/>
<dbReference type="PROSITE" id="PS50068">
    <property type="entry name" value="LDLRA_2"/>
    <property type="match status" value="1"/>
</dbReference>
<dbReference type="Gene3D" id="4.10.400.10">
    <property type="entry name" value="Low-density Lipoprotein Receptor"/>
    <property type="match status" value="1"/>
</dbReference>
<keyword evidence="5" id="KW-1185">Reference proteome</keyword>
<dbReference type="Pfam" id="PF00057">
    <property type="entry name" value="Ldl_recept_a"/>
    <property type="match status" value="1"/>
</dbReference>
<keyword evidence="3" id="KW-1133">Transmembrane helix</keyword>
<evidence type="ECO:0000256" key="2">
    <source>
        <dbReference type="PROSITE-ProRule" id="PRU00124"/>
    </source>
</evidence>